<dbReference type="GO" id="GO:0031177">
    <property type="term" value="F:phosphopantetheine binding"/>
    <property type="evidence" value="ECO:0007669"/>
    <property type="project" value="TreeGrafter"/>
</dbReference>
<keyword evidence="7" id="KW-1185">Reference proteome</keyword>
<dbReference type="InterPro" id="IPR010071">
    <property type="entry name" value="AA_adenyl_dom"/>
</dbReference>
<evidence type="ECO:0000256" key="4">
    <source>
        <dbReference type="ARBA" id="ARBA00022553"/>
    </source>
</evidence>
<accession>A0A521FLW9</accession>
<keyword evidence="3" id="KW-0596">Phosphopantetheine</keyword>
<dbReference type="GO" id="GO:0044550">
    <property type="term" value="P:secondary metabolite biosynthetic process"/>
    <property type="evidence" value="ECO:0007669"/>
    <property type="project" value="UniProtKB-ARBA"/>
</dbReference>
<dbReference type="InterPro" id="IPR000873">
    <property type="entry name" value="AMP-dep_synth/lig_dom"/>
</dbReference>
<dbReference type="InterPro" id="IPR036736">
    <property type="entry name" value="ACP-like_sf"/>
</dbReference>
<dbReference type="Pfam" id="PF00550">
    <property type="entry name" value="PP-binding"/>
    <property type="match status" value="1"/>
</dbReference>
<proteinExistence type="inferred from homology"/>
<dbReference type="InterPro" id="IPR020845">
    <property type="entry name" value="AMP-binding_CS"/>
</dbReference>
<dbReference type="PROSITE" id="PS50075">
    <property type="entry name" value="CARRIER"/>
    <property type="match status" value="1"/>
</dbReference>
<evidence type="ECO:0000256" key="1">
    <source>
        <dbReference type="ARBA" id="ARBA00001957"/>
    </source>
</evidence>
<sequence length="545" mass="60755">FEDQVERTPNNIAVVFEQTQLTYQELNEKSNQLAYYLRENYAIKPDDLVGVKLAKSDKMIVALLGVLKSGAAYLPIDVNYPQDRITYIEQDCRCKIVLDEEEMMLCNLERYKYGNENPDPINQSGDLAYVIYTSGSTGQPKGVMVEHSSNVNMSLDQIKTFGITENDKVVWFASVAFDASISEIMMSLYSGAALCIPSEETIKDKEAFVEFLKQTQSTVVTFPPSYLALLSNEDISGLRCIITAGESADPGTAMRVTASGIAYYNAYGPTECAVCVSIYQSTGNAVEKRVIPIGKPISNTQIYILDDSLQIVPIGTLGKLFVSGAGVARGYLNKPEFTQEKFIANPFIEGERMYDTGDLGRWLSDGNIEFMGRKDHQVKIRGFRIELGEIENAILQYSEDLKQAVVEAKESNQEKVLIAYFTTDGSIDKSELRSFLQGRLPDYMVPAFYVELEELPLTPNGKIDRKALPGVDGEDLIRNQYVAPRNETEEKLAAIWQQVLGIEKIGVTDSFFELGGHSLSVAQVINRTHKQFGKTITIKLFFESP</sequence>
<reference evidence="6 7" key="1">
    <citation type="submission" date="2017-05" db="EMBL/GenBank/DDBJ databases">
        <authorList>
            <person name="Varghese N."/>
            <person name="Submissions S."/>
        </authorList>
    </citation>
    <scope>NUCLEOTIDE SEQUENCE [LARGE SCALE GENOMIC DNA]</scope>
    <source>
        <strain evidence="6 7">DSM 29982</strain>
    </source>
</reference>
<evidence type="ECO:0000256" key="2">
    <source>
        <dbReference type="ARBA" id="ARBA00006432"/>
    </source>
</evidence>
<dbReference type="FunFam" id="1.10.1200.10:FF:000005">
    <property type="entry name" value="Nonribosomal peptide synthetase 1"/>
    <property type="match status" value="1"/>
</dbReference>
<gene>
    <name evidence="6" type="ORF">SAMN06265220_1251</name>
</gene>
<dbReference type="OrthoDB" id="4317020at2"/>
<dbReference type="PANTHER" id="PTHR45527">
    <property type="entry name" value="NONRIBOSOMAL PEPTIDE SYNTHETASE"/>
    <property type="match status" value="1"/>
</dbReference>
<comment type="cofactor">
    <cofactor evidence="1">
        <name>pantetheine 4'-phosphate</name>
        <dbReference type="ChEBI" id="CHEBI:47942"/>
    </cofactor>
</comment>
<evidence type="ECO:0000259" key="5">
    <source>
        <dbReference type="PROSITE" id="PS50075"/>
    </source>
</evidence>
<dbReference type="GO" id="GO:0043041">
    <property type="term" value="P:amino acid activation for nonribosomal peptide biosynthetic process"/>
    <property type="evidence" value="ECO:0007669"/>
    <property type="project" value="TreeGrafter"/>
</dbReference>
<dbReference type="Gene3D" id="3.40.50.980">
    <property type="match status" value="2"/>
</dbReference>
<dbReference type="RefSeq" id="WP_142479150.1">
    <property type="nucleotide sequence ID" value="NZ_FXTQ01000025.1"/>
</dbReference>
<dbReference type="InterPro" id="IPR020459">
    <property type="entry name" value="AMP-binding"/>
</dbReference>
<organism evidence="6 7">
    <name type="scientific">Flavobacterium nitrogenifigens</name>
    <dbReference type="NCBI Taxonomy" id="1617283"/>
    <lineage>
        <taxon>Bacteria</taxon>
        <taxon>Pseudomonadati</taxon>
        <taxon>Bacteroidota</taxon>
        <taxon>Flavobacteriia</taxon>
        <taxon>Flavobacteriales</taxon>
        <taxon>Flavobacteriaceae</taxon>
        <taxon>Flavobacterium</taxon>
    </lineage>
</organism>
<dbReference type="FunFam" id="2.30.38.10:FF:000001">
    <property type="entry name" value="Non-ribosomal peptide synthetase PvdI"/>
    <property type="match status" value="1"/>
</dbReference>
<dbReference type="FunFam" id="3.40.50.12780:FF:000012">
    <property type="entry name" value="Non-ribosomal peptide synthetase"/>
    <property type="match status" value="1"/>
</dbReference>
<dbReference type="PROSITE" id="PS00455">
    <property type="entry name" value="AMP_BINDING"/>
    <property type="match status" value="1"/>
</dbReference>
<comment type="similarity">
    <text evidence="2">Belongs to the ATP-dependent AMP-binding enzyme family.</text>
</comment>
<evidence type="ECO:0000313" key="7">
    <source>
        <dbReference type="Proteomes" id="UP000319267"/>
    </source>
</evidence>
<dbReference type="Pfam" id="PF00501">
    <property type="entry name" value="AMP-binding"/>
    <property type="match status" value="1"/>
</dbReference>
<dbReference type="Gene3D" id="3.30.300.30">
    <property type="match status" value="1"/>
</dbReference>
<dbReference type="NCBIfam" id="TIGR01733">
    <property type="entry name" value="AA-adenyl-dom"/>
    <property type="match status" value="1"/>
</dbReference>
<dbReference type="CDD" id="cd05930">
    <property type="entry name" value="A_NRPS"/>
    <property type="match status" value="1"/>
</dbReference>
<dbReference type="Gene3D" id="2.30.38.10">
    <property type="entry name" value="Luciferase, Domain 3"/>
    <property type="match status" value="1"/>
</dbReference>
<dbReference type="Gene3D" id="1.10.1200.10">
    <property type="entry name" value="ACP-like"/>
    <property type="match status" value="1"/>
</dbReference>
<dbReference type="Proteomes" id="UP000319267">
    <property type="component" value="Unassembled WGS sequence"/>
</dbReference>
<dbReference type="AlphaFoldDB" id="A0A521FLW9"/>
<protein>
    <submittedName>
        <fullName evidence="6">Amino acid adenylation domain-containing protein</fullName>
    </submittedName>
</protein>
<dbReference type="SUPFAM" id="SSF56801">
    <property type="entry name" value="Acetyl-CoA synthetase-like"/>
    <property type="match status" value="1"/>
</dbReference>
<name>A0A521FLW9_9FLAO</name>
<dbReference type="GO" id="GO:0005737">
    <property type="term" value="C:cytoplasm"/>
    <property type="evidence" value="ECO:0007669"/>
    <property type="project" value="TreeGrafter"/>
</dbReference>
<dbReference type="FunFam" id="3.30.300.30:FF:000010">
    <property type="entry name" value="Enterobactin synthetase component F"/>
    <property type="match status" value="1"/>
</dbReference>
<feature type="domain" description="Carrier" evidence="5">
    <location>
        <begin position="483"/>
        <end position="545"/>
    </location>
</feature>
<dbReference type="PRINTS" id="PR00154">
    <property type="entry name" value="AMPBINDING"/>
</dbReference>
<dbReference type="FunFam" id="3.40.50.980:FF:000001">
    <property type="entry name" value="Non-ribosomal peptide synthetase"/>
    <property type="match status" value="1"/>
</dbReference>
<feature type="non-terminal residue" evidence="6">
    <location>
        <position position="545"/>
    </location>
</feature>
<dbReference type="PANTHER" id="PTHR45527:SF1">
    <property type="entry name" value="FATTY ACID SYNTHASE"/>
    <property type="match status" value="1"/>
</dbReference>
<dbReference type="InterPro" id="IPR045851">
    <property type="entry name" value="AMP-bd_C_sf"/>
</dbReference>
<dbReference type="InterPro" id="IPR025110">
    <property type="entry name" value="AMP-bd_C"/>
</dbReference>
<evidence type="ECO:0000256" key="3">
    <source>
        <dbReference type="ARBA" id="ARBA00022450"/>
    </source>
</evidence>
<feature type="non-terminal residue" evidence="6">
    <location>
        <position position="1"/>
    </location>
</feature>
<dbReference type="Pfam" id="PF13193">
    <property type="entry name" value="AMP-binding_C"/>
    <property type="match status" value="1"/>
</dbReference>
<keyword evidence="4" id="KW-0597">Phosphoprotein</keyword>
<dbReference type="SUPFAM" id="SSF47336">
    <property type="entry name" value="ACP-like"/>
    <property type="match status" value="1"/>
</dbReference>
<dbReference type="EMBL" id="FXTQ01000025">
    <property type="protein sequence ID" value="SMO97116.1"/>
    <property type="molecule type" value="Genomic_DNA"/>
</dbReference>
<evidence type="ECO:0000313" key="6">
    <source>
        <dbReference type="EMBL" id="SMO97116.1"/>
    </source>
</evidence>
<dbReference type="InterPro" id="IPR009081">
    <property type="entry name" value="PP-bd_ACP"/>
</dbReference>